<dbReference type="GO" id="GO:0006508">
    <property type="term" value="P:proteolysis"/>
    <property type="evidence" value="ECO:0007669"/>
    <property type="project" value="UniProtKB-KW"/>
</dbReference>
<dbReference type="GO" id="GO:0008237">
    <property type="term" value="F:metallopeptidase activity"/>
    <property type="evidence" value="ECO:0007669"/>
    <property type="project" value="UniProtKB-KW"/>
</dbReference>
<keyword evidence="8" id="KW-0378">Hydrolase</keyword>
<evidence type="ECO:0000256" key="5">
    <source>
        <dbReference type="ARBA" id="ARBA00022670"/>
    </source>
</evidence>
<name>A0A1G2E306_9BACT</name>
<dbReference type="InterPro" id="IPR008915">
    <property type="entry name" value="Peptidase_M50"/>
</dbReference>
<evidence type="ECO:0000256" key="2">
    <source>
        <dbReference type="ARBA" id="ARBA00004651"/>
    </source>
</evidence>
<dbReference type="PANTHER" id="PTHR35864">
    <property type="entry name" value="ZINC METALLOPROTEASE MJ0611-RELATED"/>
    <property type="match status" value="1"/>
</dbReference>
<protein>
    <recommendedName>
        <fullName evidence="14">Peptidase M50 domain-containing protein</fullName>
    </recommendedName>
</protein>
<dbReference type="PANTHER" id="PTHR35864:SF1">
    <property type="entry name" value="ZINC METALLOPROTEASE YWHC-RELATED"/>
    <property type="match status" value="1"/>
</dbReference>
<dbReference type="Proteomes" id="UP000178721">
    <property type="component" value="Unassembled WGS sequence"/>
</dbReference>
<gene>
    <name evidence="15" type="ORF">A2654_02790</name>
</gene>
<feature type="transmembrane region" description="Helical" evidence="13">
    <location>
        <begin position="92"/>
        <end position="114"/>
    </location>
</feature>
<evidence type="ECO:0000256" key="7">
    <source>
        <dbReference type="ARBA" id="ARBA00022723"/>
    </source>
</evidence>
<keyword evidence="5" id="KW-0645">Protease</keyword>
<keyword evidence="6 13" id="KW-0812">Transmembrane</keyword>
<comment type="cofactor">
    <cofactor evidence="1">
        <name>Zn(2+)</name>
        <dbReference type="ChEBI" id="CHEBI:29105"/>
    </cofactor>
</comment>
<keyword evidence="9" id="KW-0862">Zinc</keyword>
<evidence type="ECO:0000256" key="11">
    <source>
        <dbReference type="ARBA" id="ARBA00023049"/>
    </source>
</evidence>
<dbReference type="Pfam" id="PF02163">
    <property type="entry name" value="Peptidase_M50"/>
    <property type="match status" value="1"/>
</dbReference>
<dbReference type="EMBL" id="MHMA01000037">
    <property type="protein sequence ID" value="OGZ19740.1"/>
    <property type="molecule type" value="Genomic_DNA"/>
</dbReference>
<feature type="transmembrane region" description="Helical" evidence="13">
    <location>
        <begin position="50"/>
        <end position="72"/>
    </location>
</feature>
<comment type="caution">
    <text evidence="15">The sequence shown here is derived from an EMBL/GenBank/DDBJ whole genome shotgun (WGS) entry which is preliminary data.</text>
</comment>
<evidence type="ECO:0000256" key="10">
    <source>
        <dbReference type="ARBA" id="ARBA00022989"/>
    </source>
</evidence>
<feature type="transmembrane region" description="Helical" evidence="13">
    <location>
        <begin position="171"/>
        <end position="197"/>
    </location>
</feature>
<feature type="domain" description="Peptidase M50" evidence="14">
    <location>
        <begin position="120"/>
        <end position="176"/>
    </location>
</feature>
<dbReference type="AlphaFoldDB" id="A0A1G2E306"/>
<evidence type="ECO:0000256" key="4">
    <source>
        <dbReference type="ARBA" id="ARBA00022475"/>
    </source>
</evidence>
<evidence type="ECO:0000313" key="16">
    <source>
        <dbReference type="Proteomes" id="UP000178721"/>
    </source>
</evidence>
<evidence type="ECO:0000256" key="9">
    <source>
        <dbReference type="ARBA" id="ARBA00022833"/>
    </source>
</evidence>
<dbReference type="InterPro" id="IPR052348">
    <property type="entry name" value="Metallopeptidase_M50B"/>
</dbReference>
<keyword evidence="12 13" id="KW-0472">Membrane</keyword>
<dbReference type="CDD" id="cd06158">
    <property type="entry name" value="S2P-M50_like_1"/>
    <property type="match status" value="1"/>
</dbReference>
<evidence type="ECO:0000256" key="8">
    <source>
        <dbReference type="ARBA" id="ARBA00022801"/>
    </source>
</evidence>
<evidence type="ECO:0000313" key="15">
    <source>
        <dbReference type="EMBL" id="OGZ19740.1"/>
    </source>
</evidence>
<comment type="similarity">
    <text evidence="3">Belongs to the peptidase M50B family.</text>
</comment>
<evidence type="ECO:0000256" key="13">
    <source>
        <dbReference type="SAM" id="Phobius"/>
    </source>
</evidence>
<accession>A0A1G2E306</accession>
<keyword evidence="11" id="KW-0482">Metalloprotease</keyword>
<evidence type="ECO:0000256" key="3">
    <source>
        <dbReference type="ARBA" id="ARBA00007931"/>
    </source>
</evidence>
<evidence type="ECO:0000256" key="6">
    <source>
        <dbReference type="ARBA" id="ARBA00022692"/>
    </source>
</evidence>
<keyword evidence="7" id="KW-0479">Metal-binding</keyword>
<dbReference type="GO" id="GO:0005886">
    <property type="term" value="C:plasma membrane"/>
    <property type="evidence" value="ECO:0007669"/>
    <property type="project" value="UniProtKB-SubCell"/>
</dbReference>
<evidence type="ECO:0000256" key="1">
    <source>
        <dbReference type="ARBA" id="ARBA00001947"/>
    </source>
</evidence>
<comment type="subcellular location">
    <subcellularLocation>
        <location evidence="2">Cell membrane</location>
        <topology evidence="2">Multi-pass membrane protein</topology>
    </subcellularLocation>
</comment>
<dbReference type="GO" id="GO:0046872">
    <property type="term" value="F:metal ion binding"/>
    <property type="evidence" value="ECO:0007669"/>
    <property type="project" value="UniProtKB-KW"/>
</dbReference>
<evidence type="ECO:0000259" key="14">
    <source>
        <dbReference type="Pfam" id="PF02163"/>
    </source>
</evidence>
<sequence length="199" mass="22272">MSITIFSLIVLLFSVILHEVAHGSMALRLGDNTAKHAGRLTLNPLKHIELFGTIILPILLVLTKSPFVIGWAKPVPVNPYNLRDQKWGMLKVSLAGPLSNFLIAIIFGLMIRFVPLPETTSMLFSLIVIYNFVLALFNLIPLPPFDGSHILFAFLPPQFDSLKIFLQRYGLYILLALLFLGAINYIFQGAAFLYYLIAV</sequence>
<proteinExistence type="inferred from homology"/>
<dbReference type="InterPro" id="IPR044537">
    <property type="entry name" value="Rip2-like"/>
</dbReference>
<feature type="transmembrane region" description="Helical" evidence="13">
    <location>
        <begin position="120"/>
        <end position="140"/>
    </location>
</feature>
<reference evidence="15 16" key="1">
    <citation type="journal article" date="2016" name="Nat. Commun.">
        <title>Thousands of microbial genomes shed light on interconnected biogeochemical processes in an aquifer system.</title>
        <authorList>
            <person name="Anantharaman K."/>
            <person name="Brown C.T."/>
            <person name="Hug L.A."/>
            <person name="Sharon I."/>
            <person name="Castelle C.J."/>
            <person name="Probst A.J."/>
            <person name="Thomas B.C."/>
            <person name="Singh A."/>
            <person name="Wilkins M.J."/>
            <person name="Karaoz U."/>
            <person name="Brodie E.L."/>
            <person name="Williams K.H."/>
            <person name="Hubbard S.S."/>
            <person name="Banfield J.F."/>
        </authorList>
    </citation>
    <scope>NUCLEOTIDE SEQUENCE [LARGE SCALE GENOMIC DNA]</scope>
</reference>
<keyword evidence="4" id="KW-1003">Cell membrane</keyword>
<keyword evidence="10 13" id="KW-1133">Transmembrane helix</keyword>
<evidence type="ECO:0000256" key="12">
    <source>
        <dbReference type="ARBA" id="ARBA00023136"/>
    </source>
</evidence>
<organism evidence="15 16">
    <name type="scientific">Candidatus Nealsonbacteria bacterium RIFCSPHIGHO2_01_FULL_43_31</name>
    <dbReference type="NCBI Taxonomy" id="1801665"/>
    <lineage>
        <taxon>Bacteria</taxon>
        <taxon>Candidatus Nealsoniibacteriota</taxon>
    </lineage>
</organism>